<evidence type="ECO:0000313" key="5">
    <source>
        <dbReference type="EMBL" id="CDX01827.1"/>
    </source>
</evidence>
<evidence type="ECO:0000259" key="4">
    <source>
        <dbReference type="PROSITE" id="PS01124"/>
    </source>
</evidence>
<keyword evidence="2 5" id="KW-0238">DNA-binding</keyword>
<dbReference type="PANTHER" id="PTHR43280">
    <property type="entry name" value="ARAC-FAMILY TRANSCRIPTIONAL REGULATOR"/>
    <property type="match status" value="1"/>
</dbReference>
<dbReference type="OMA" id="WIVERRI"/>
<keyword evidence="1" id="KW-0805">Transcription regulation</keyword>
<dbReference type="InterPro" id="IPR009057">
    <property type="entry name" value="Homeodomain-like_sf"/>
</dbReference>
<evidence type="ECO:0000256" key="3">
    <source>
        <dbReference type="ARBA" id="ARBA00023163"/>
    </source>
</evidence>
<dbReference type="EMBL" id="LK996017">
    <property type="protein sequence ID" value="CDX01827.1"/>
    <property type="molecule type" value="Genomic_DNA"/>
</dbReference>
<dbReference type="GO" id="GO:0043565">
    <property type="term" value="F:sequence-specific DNA binding"/>
    <property type="evidence" value="ECO:0007669"/>
    <property type="project" value="InterPro"/>
</dbReference>
<feature type="domain" description="HTH araC/xylS-type" evidence="4">
    <location>
        <begin position="17"/>
        <end position="115"/>
    </location>
</feature>
<dbReference type="InterPro" id="IPR020449">
    <property type="entry name" value="Tscrpt_reg_AraC-type_HTH"/>
</dbReference>
<dbReference type="RefSeq" id="WP_005812196.1">
    <property type="nucleotide sequence ID" value="NZ_CABKQQ010000036.1"/>
</dbReference>
<dbReference type="InterPro" id="IPR018060">
    <property type="entry name" value="HTH_AraC"/>
</dbReference>
<dbReference type="Pfam" id="PF12833">
    <property type="entry name" value="HTH_18"/>
    <property type="match status" value="1"/>
</dbReference>
<protein>
    <submittedName>
        <fullName evidence="6">AraC family transcriptional regulator</fullName>
    </submittedName>
    <submittedName>
        <fullName evidence="5">Transcriptional regulator containing an amidase domain and an AraC-type DNA-binding HTH domain</fullName>
    </submittedName>
</protein>
<dbReference type="Gene3D" id="1.10.10.60">
    <property type="entry name" value="Homeodomain-like"/>
    <property type="match status" value="2"/>
</dbReference>
<evidence type="ECO:0000313" key="6">
    <source>
        <dbReference type="EMBL" id="KTE91214.1"/>
    </source>
</evidence>
<evidence type="ECO:0000256" key="1">
    <source>
        <dbReference type="ARBA" id="ARBA00023015"/>
    </source>
</evidence>
<reference evidence="6 7" key="2">
    <citation type="submission" date="2015-12" db="EMBL/GenBank/DDBJ databases">
        <title>Draft Genome Sequence of Desulfitobacterium hafniense Strain DH, a Sulfate-reducing Bacterium Isolated from Paddy Soils.</title>
        <authorList>
            <person name="Bao P."/>
            <person name="Zhang X."/>
            <person name="Li G."/>
        </authorList>
    </citation>
    <scope>NUCLEOTIDE SEQUENCE [LARGE SCALE GENOMIC DNA]</scope>
    <source>
        <strain evidence="6 7">DH</strain>
    </source>
</reference>
<dbReference type="Proteomes" id="UP000054623">
    <property type="component" value="Unassembled WGS sequence"/>
</dbReference>
<accession>A0A098B0D4</accession>
<dbReference type="SMART" id="SM00342">
    <property type="entry name" value="HTH_ARAC"/>
    <property type="match status" value="1"/>
</dbReference>
<dbReference type="InterPro" id="IPR018062">
    <property type="entry name" value="HTH_AraC-typ_CS"/>
</dbReference>
<dbReference type="PATRIC" id="fig|49338.4.peg.2089"/>
<proteinExistence type="predicted"/>
<dbReference type="PROSITE" id="PS00041">
    <property type="entry name" value="HTH_ARAC_FAMILY_1"/>
    <property type="match status" value="1"/>
</dbReference>
<reference evidence="5" key="1">
    <citation type="submission" date="2014-07" db="EMBL/GenBank/DDBJ databases">
        <authorList>
            <person name="Hornung V.Bastian."/>
        </authorList>
    </citation>
    <scope>NUCLEOTIDE SEQUENCE</scope>
    <source>
        <strain evidence="5">PCE-S</strain>
    </source>
</reference>
<gene>
    <name evidence="6" type="ORF">AT727_06370</name>
    <name evidence="5" type="ORF">DPCES_1940</name>
</gene>
<dbReference type="SUPFAM" id="SSF46689">
    <property type="entry name" value="Homeodomain-like"/>
    <property type="match status" value="2"/>
</dbReference>
<name>A0A098B0D4_DESHA</name>
<dbReference type="PANTHER" id="PTHR43280:SF28">
    <property type="entry name" value="HTH-TYPE TRANSCRIPTIONAL ACTIVATOR RHAS"/>
    <property type="match status" value="1"/>
</dbReference>
<evidence type="ECO:0000313" key="7">
    <source>
        <dbReference type="Proteomes" id="UP000054623"/>
    </source>
</evidence>
<evidence type="ECO:0000256" key="2">
    <source>
        <dbReference type="ARBA" id="ARBA00023125"/>
    </source>
</evidence>
<dbReference type="AlphaFoldDB" id="A0A098B0D4"/>
<dbReference type="PRINTS" id="PR00032">
    <property type="entry name" value="HTHARAC"/>
</dbReference>
<keyword evidence="3" id="KW-0804">Transcription</keyword>
<dbReference type="PROSITE" id="PS01124">
    <property type="entry name" value="HTH_ARAC_FAMILY_2"/>
    <property type="match status" value="1"/>
</dbReference>
<dbReference type="GO" id="GO:0003700">
    <property type="term" value="F:DNA-binding transcription factor activity"/>
    <property type="evidence" value="ECO:0007669"/>
    <property type="project" value="InterPro"/>
</dbReference>
<sequence length="118" mass="13933">MDKKRTINPPVYSPHVKKAVDFTYQNLNEELSLERVTEHLNLNKSYFCKLFKHHMGTTYTKFVNELRIEQGKQLLLETELSILDIALALGYNNPNYFIKAFKQHLGTTPLKYRKERES</sequence>
<organism evidence="5">
    <name type="scientific">Desulfitobacterium hafniense</name>
    <name type="common">Desulfitobacterium frappieri</name>
    <dbReference type="NCBI Taxonomy" id="49338"/>
    <lineage>
        <taxon>Bacteria</taxon>
        <taxon>Bacillati</taxon>
        <taxon>Bacillota</taxon>
        <taxon>Clostridia</taxon>
        <taxon>Eubacteriales</taxon>
        <taxon>Desulfitobacteriaceae</taxon>
        <taxon>Desulfitobacterium</taxon>
    </lineage>
</organism>
<dbReference type="EMBL" id="LOCK01000028">
    <property type="protein sequence ID" value="KTE91214.1"/>
    <property type="molecule type" value="Genomic_DNA"/>
</dbReference>
<dbReference type="OrthoDB" id="324626at2"/>